<dbReference type="OrthoDB" id="9809485at2"/>
<evidence type="ECO:0000256" key="6">
    <source>
        <dbReference type="ARBA" id="ARBA00022801"/>
    </source>
</evidence>
<feature type="domain" description="CP-type G" evidence="13">
    <location>
        <begin position="98"/>
        <end position="255"/>
    </location>
</feature>
<keyword evidence="15" id="KW-1185">Reference proteome</keyword>
<comment type="subcellular location">
    <subcellularLocation>
        <location evidence="10">Cytoplasm</location>
    </subcellularLocation>
</comment>
<dbReference type="InterPro" id="IPR004881">
    <property type="entry name" value="Ribosome_biogen_GTPase_RsgA"/>
</dbReference>
<evidence type="ECO:0000259" key="12">
    <source>
        <dbReference type="PROSITE" id="PS50936"/>
    </source>
</evidence>
<keyword evidence="7 10" id="KW-0862">Zinc</keyword>
<evidence type="ECO:0000256" key="5">
    <source>
        <dbReference type="ARBA" id="ARBA00022741"/>
    </source>
</evidence>
<dbReference type="InterPro" id="IPR010914">
    <property type="entry name" value="RsgA_GTPase_dom"/>
</dbReference>
<gene>
    <name evidence="10 14" type="primary">rsgA</name>
    <name evidence="14" type="ORF">DKW60_23010</name>
</gene>
<evidence type="ECO:0000313" key="15">
    <source>
        <dbReference type="Proteomes" id="UP000245539"/>
    </source>
</evidence>
<comment type="cofactor">
    <cofactor evidence="10">
        <name>Zn(2+)</name>
        <dbReference type="ChEBI" id="CHEBI:29105"/>
    </cofactor>
    <text evidence="10">Binds 1 zinc ion per subunit.</text>
</comment>
<feature type="binding site" evidence="10">
    <location>
        <position position="285"/>
    </location>
    <ligand>
        <name>Zn(2+)</name>
        <dbReference type="ChEBI" id="CHEBI:29105"/>
    </ligand>
</feature>
<dbReference type="GO" id="GO:0005737">
    <property type="term" value="C:cytoplasm"/>
    <property type="evidence" value="ECO:0007669"/>
    <property type="project" value="UniProtKB-SubCell"/>
</dbReference>
<dbReference type="PROSITE" id="PS50936">
    <property type="entry name" value="ENGC_GTPASE"/>
    <property type="match status" value="1"/>
</dbReference>
<dbReference type="InterPro" id="IPR027417">
    <property type="entry name" value="P-loop_NTPase"/>
</dbReference>
<dbReference type="CDD" id="cd01854">
    <property type="entry name" value="YjeQ_EngC"/>
    <property type="match status" value="1"/>
</dbReference>
<dbReference type="PROSITE" id="PS51721">
    <property type="entry name" value="G_CP"/>
    <property type="match status" value="1"/>
</dbReference>
<feature type="binding site" evidence="10">
    <location>
        <begin position="198"/>
        <end position="206"/>
    </location>
    <ligand>
        <name>GTP</name>
        <dbReference type="ChEBI" id="CHEBI:37565"/>
    </ligand>
</feature>
<proteinExistence type="inferred from homology"/>
<evidence type="ECO:0000256" key="10">
    <source>
        <dbReference type="HAMAP-Rule" id="MF_01820"/>
    </source>
</evidence>
<dbReference type="Proteomes" id="UP000245539">
    <property type="component" value="Unassembled WGS sequence"/>
</dbReference>
<comment type="similarity">
    <text evidence="10">Belongs to the TRAFAC class YlqF/YawG GTPase family. RsgA subfamily.</text>
</comment>
<sequence>MTNKIPSTYTQSELGFSSYFLSQLSLDELENLSPMRVIEVHRNKLNALGEAGFAELSLDPSTSSGDFAVGDWVLTDETHRVKRLLTPKSSMTRRAAGTNSAIQFIANNVDTLFIVTSCNADFNEARLERYLALSKEAGVDAVILLTKADLSDQVEELQRRAEALMHNLIVVPLNATDEDVSDKLAPWCGSGQTIALVGSSGVGKTTLMNSLTGESSATQGIREDDAKGRHTTTYRSMRPISGGGWVIDTPGMRALRLHDNADGITAVFDEIIQVASQCRYADCQHENEPGCAVQHAIANGELDAERLKRWRKLQREDLHNSESVAESRKREKQFSKTVNNVVRGKQSRKGH</sequence>
<evidence type="ECO:0000256" key="8">
    <source>
        <dbReference type="ARBA" id="ARBA00022884"/>
    </source>
</evidence>
<dbReference type="EC" id="3.6.1.-" evidence="10"/>
<keyword evidence="9 10" id="KW-0342">GTP-binding</keyword>
<dbReference type="EMBL" id="QGKM01000124">
    <property type="protein sequence ID" value="PWQ92089.1"/>
    <property type="molecule type" value="Genomic_DNA"/>
</dbReference>
<dbReference type="Gene3D" id="3.40.50.300">
    <property type="entry name" value="P-loop containing nucleotide triphosphate hydrolases"/>
    <property type="match status" value="1"/>
</dbReference>
<dbReference type="PANTHER" id="PTHR32120:SF10">
    <property type="entry name" value="SMALL RIBOSOMAL SUBUNIT BIOGENESIS GTPASE RSGA"/>
    <property type="match status" value="1"/>
</dbReference>
<comment type="function">
    <text evidence="10">One of several proteins that assist in the late maturation steps of the functional core of the 30S ribosomal subunit. Helps release RbfA from mature subunits. May play a role in the assembly of ribosomal proteins into the subunit. Circularly permuted GTPase that catalyzes slow GTP hydrolysis, GTPase activity is stimulated by the 30S ribosomal subunit.</text>
</comment>
<organism evidence="14 15">
    <name type="scientific">Leucothrix pacifica</name>
    <dbReference type="NCBI Taxonomy" id="1247513"/>
    <lineage>
        <taxon>Bacteria</taxon>
        <taxon>Pseudomonadati</taxon>
        <taxon>Pseudomonadota</taxon>
        <taxon>Gammaproteobacteria</taxon>
        <taxon>Thiotrichales</taxon>
        <taxon>Thiotrichaceae</taxon>
        <taxon>Leucothrix</taxon>
    </lineage>
</organism>
<evidence type="ECO:0000256" key="11">
    <source>
        <dbReference type="SAM" id="MobiDB-lite"/>
    </source>
</evidence>
<keyword evidence="1 10" id="KW-0963">Cytoplasm</keyword>
<dbReference type="InterPro" id="IPR030378">
    <property type="entry name" value="G_CP_dom"/>
</dbReference>
<dbReference type="HAMAP" id="MF_01820">
    <property type="entry name" value="GTPase_RsgA"/>
    <property type="match status" value="1"/>
</dbReference>
<dbReference type="Pfam" id="PF03193">
    <property type="entry name" value="RsgA_GTPase"/>
    <property type="match status" value="1"/>
</dbReference>
<keyword evidence="6 10" id="KW-0378">Hydrolase</keyword>
<evidence type="ECO:0000256" key="9">
    <source>
        <dbReference type="ARBA" id="ARBA00023134"/>
    </source>
</evidence>
<dbReference type="GO" id="GO:0019843">
    <property type="term" value="F:rRNA binding"/>
    <property type="evidence" value="ECO:0007669"/>
    <property type="project" value="UniProtKB-KW"/>
</dbReference>
<keyword evidence="3 10" id="KW-0479">Metal-binding</keyword>
<accession>A0A317C153</accession>
<feature type="region of interest" description="Disordered" evidence="11">
    <location>
        <begin position="316"/>
        <end position="351"/>
    </location>
</feature>
<feature type="binding site" evidence="10">
    <location>
        <position position="278"/>
    </location>
    <ligand>
        <name>Zn(2+)</name>
        <dbReference type="ChEBI" id="CHEBI:29105"/>
    </ligand>
</feature>
<keyword evidence="4 10" id="KW-0699">rRNA-binding</keyword>
<dbReference type="RefSeq" id="WP_109839986.1">
    <property type="nucleotide sequence ID" value="NZ_QGKM01000124.1"/>
</dbReference>
<evidence type="ECO:0000259" key="13">
    <source>
        <dbReference type="PROSITE" id="PS51721"/>
    </source>
</evidence>
<dbReference type="GO" id="GO:0046872">
    <property type="term" value="F:metal ion binding"/>
    <property type="evidence" value="ECO:0007669"/>
    <property type="project" value="UniProtKB-KW"/>
</dbReference>
<dbReference type="Gene3D" id="1.10.40.50">
    <property type="entry name" value="Probable gtpase engc, domain 3"/>
    <property type="match status" value="1"/>
</dbReference>
<feature type="domain" description="EngC GTPase" evidence="12">
    <location>
        <begin position="107"/>
        <end position="253"/>
    </location>
</feature>
<evidence type="ECO:0000256" key="4">
    <source>
        <dbReference type="ARBA" id="ARBA00022730"/>
    </source>
</evidence>
<dbReference type="AlphaFoldDB" id="A0A317C153"/>
<keyword evidence="8 10" id="KW-0694">RNA-binding</keyword>
<dbReference type="GO" id="GO:0005525">
    <property type="term" value="F:GTP binding"/>
    <property type="evidence" value="ECO:0007669"/>
    <property type="project" value="UniProtKB-UniRule"/>
</dbReference>
<comment type="caution">
    <text evidence="14">The sequence shown here is derived from an EMBL/GenBank/DDBJ whole genome shotgun (WGS) entry which is preliminary data.</text>
</comment>
<evidence type="ECO:0000313" key="14">
    <source>
        <dbReference type="EMBL" id="PWQ92089.1"/>
    </source>
</evidence>
<reference evidence="14 15" key="1">
    <citation type="submission" date="2018-05" db="EMBL/GenBank/DDBJ databases">
        <title>Leucothrix arctica sp. nov., isolated from Arctic seawater.</title>
        <authorList>
            <person name="Choi A."/>
            <person name="Baek K."/>
        </authorList>
    </citation>
    <scope>NUCLEOTIDE SEQUENCE [LARGE SCALE GENOMIC DNA]</scope>
    <source>
        <strain evidence="14 15">JCM 18388</strain>
    </source>
</reference>
<feature type="binding site" evidence="10">
    <location>
        <position position="291"/>
    </location>
    <ligand>
        <name>Zn(2+)</name>
        <dbReference type="ChEBI" id="CHEBI:29105"/>
    </ligand>
</feature>
<dbReference type="PANTHER" id="PTHR32120">
    <property type="entry name" value="SMALL RIBOSOMAL SUBUNIT BIOGENESIS GTPASE RSGA"/>
    <property type="match status" value="1"/>
</dbReference>
<feature type="binding site" evidence="10">
    <location>
        <position position="283"/>
    </location>
    <ligand>
        <name>Zn(2+)</name>
        <dbReference type="ChEBI" id="CHEBI:29105"/>
    </ligand>
</feature>
<evidence type="ECO:0000256" key="2">
    <source>
        <dbReference type="ARBA" id="ARBA00022517"/>
    </source>
</evidence>
<feature type="binding site" evidence="10">
    <location>
        <begin position="146"/>
        <end position="149"/>
    </location>
    <ligand>
        <name>GTP</name>
        <dbReference type="ChEBI" id="CHEBI:37565"/>
    </ligand>
</feature>
<feature type="compositionally biased region" description="Basic and acidic residues" evidence="11">
    <location>
        <begin position="316"/>
        <end position="334"/>
    </location>
</feature>
<dbReference type="SUPFAM" id="SSF52540">
    <property type="entry name" value="P-loop containing nucleoside triphosphate hydrolases"/>
    <property type="match status" value="1"/>
</dbReference>
<evidence type="ECO:0000256" key="7">
    <source>
        <dbReference type="ARBA" id="ARBA00022833"/>
    </source>
</evidence>
<keyword evidence="5 10" id="KW-0547">Nucleotide-binding</keyword>
<evidence type="ECO:0000256" key="1">
    <source>
        <dbReference type="ARBA" id="ARBA00022490"/>
    </source>
</evidence>
<dbReference type="GO" id="GO:0042274">
    <property type="term" value="P:ribosomal small subunit biogenesis"/>
    <property type="evidence" value="ECO:0007669"/>
    <property type="project" value="UniProtKB-UniRule"/>
</dbReference>
<name>A0A317C153_9GAMM</name>
<dbReference type="NCBIfam" id="TIGR00157">
    <property type="entry name" value="ribosome small subunit-dependent GTPase A"/>
    <property type="match status" value="1"/>
</dbReference>
<dbReference type="GO" id="GO:0003924">
    <property type="term" value="F:GTPase activity"/>
    <property type="evidence" value="ECO:0007669"/>
    <property type="project" value="UniProtKB-UniRule"/>
</dbReference>
<comment type="subunit">
    <text evidence="10">Monomer. Associates with 30S ribosomal subunit, binds 16S rRNA.</text>
</comment>
<keyword evidence="2 10" id="KW-0690">Ribosome biogenesis</keyword>
<protein>
    <recommendedName>
        <fullName evidence="10">Small ribosomal subunit biogenesis GTPase RsgA</fullName>
        <ecNumber evidence="10">3.6.1.-</ecNumber>
    </recommendedName>
</protein>
<evidence type="ECO:0000256" key="3">
    <source>
        <dbReference type="ARBA" id="ARBA00022723"/>
    </source>
</evidence>